<dbReference type="PANTHER" id="PTHR33744:SF17">
    <property type="entry name" value="CONSERVED PROTEIN"/>
    <property type="match status" value="1"/>
</dbReference>
<feature type="domain" description="PucR C-terminal helix-turn-helix" evidence="2">
    <location>
        <begin position="461"/>
        <end position="518"/>
    </location>
</feature>
<keyword evidence="5" id="KW-1185">Reference proteome</keyword>
<dbReference type="Gene3D" id="1.10.10.2840">
    <property type="entry name" value="PucR C-terminal helix-turn-helix domain"/>
    <property type="match status" value="1"/>
</dbReference>
<evidence type="ECO:0000259" key="2">
    <source>
        <dbReference type="Pfam" id="PF13556"/>
    </source>
</evidence>
<accession>A0A5C4M741</accession>
<dbReference type="InterPro" id="IPR025736">
    <property type="entry name" value="PucR_C-HTH_dom"/>
</dbReference>
<dbReference type="InterPro" id="IPR041522">
    <property type="entry name" value="CdaR_GGDEF"/>
</dbReference>
<dbReference type="InterPro" id="IPR051448">
    <property type="entry name" value="CdaR-like_regulators"/>
</dbReference>
<proteinExistence type="inferred from homology"/>
<dbReference type="Pfam" id="PF17853">
    <property type="entry name" value="GGDEF_2"/>
    <property type="match status" value="1"/>
</dbReference>
<evidence type="ECO:0000256" key="1">
    <source>
        <dbReference type="ARBA" id="ARBA00006754"/>
    </source>
</evidence>
<dbReference type="AlphaFoldDB" id="A0A5C4M741"/>
<dbReference type="PANTHER" id="PTHR33744">
    <property type="entry name" value="CARBOHYDRATE DIACID REGULATOR"/>
    <property type="match status" value="1"/>
</dbReference>
<name>A0A5C4M741_9PSEU</name>
<reference evidence="4 5" key="1">
    <citation type="submission" date="2019-06" db="EMBL/GenBank/DDBJ databases">
        <title>Amycolatopsis alkalitolerans sp. nov., isolated from Gastrodia elata Blume.</title>
        <authorList>
            <person name="Narsing Rao M.P."/>
            <person name="Li W.J."/>
        </authorList>
    </citation>
    <scope>NUCLEOTIDE SEQUENCE [LARGE SCALE GENOMIC DNA]</scope>
    <source>
        <strain evidence="4 5">SYSUP0005</strain>
    </source>
</reference>
<dbReference type="EMBL" id="VDFW01000002">
    <property type="protein sequence ID" value="TNC29084.1"/>
    <property type="molecule type" value="Genomic_DNA"/>
</dbReference>
<feature type="domain" description="CdaR GGDEF-like" evidence="3">
    <location>
        <begin position="293"/>
        <end position="407"/>
    </location>
</feature>
<evidence type="ECO:0000313" key="4">
    <source>
        <dbReference type="EMBL" id="TNC29084.1"/>
    </source>
</evidence>
<evidence type="ECO:0000313" key="5">
    <source>
        <dbReference type="Proteomes" id="UP000305546"/>
    </source>
</evidence>
<dbReference type="Pfam" id="PF13556">
    <property type="entry name" value="HTH_30"/>
    <property type="match status" value="1"/>
</dbReference>
<organism evidence="4 5">
    <name type="scientific">Amycolatopsis alkalitolerans</name>
    <dbReference type="NCBI Taxonomy" id="2547244"/>
    <lineage>
        <taxon>Bacteria</taxon>
        <taxon>Bacillati</taxon>
        <taxon>Actinomycetota</taxon>
        <taxon>Actinomycetes</taxon>
        <taxon>Pseudonocardiales</taxon>
        <taxon>Pseudonocardiaceae</taxon>
        <taxon>Amycolatopsis</taxon>
    </lineage>
</organism>
<protein>
    <submittedName>
        <fullName evidence="4">PucR family transcriptional regulator</fullName>
    </submittedName>
</protein>
<gene>
    <name evidence="4" type="ORF">FG385_02970</name>
</gene>
<comment type="similarity">
    <text evidence="1">Belongs to the CdaR family.</text>
</comment>
<sequence>MSDRTTSGLPLRQLLLAVGEPLLEPAAGSLDALVQGVGIFDPDDETGSFAGELVLLVGVRGRGAVRSVRAAARAGAVAVVVKHGGGLDDLRAAAEDSGTALLTVGPRMRWDQLQTLLREVLEAASLAAASTADSGDLFALAQTVAVLTAGSVTIEDAGNRVLAYSRSDDEIDELRRLSILGWEGPEQYLALLREWGVYQRLRSGEEVVRVEERPELGIRRRLAVGIRAGTQHLGTIWVQEGAQPFAERAESALLGAARLAAVQLLRRRSPSVRPREDLVEGLLEGRVSADLVAGHLGLDPSAPATVLAITAREVERDRSEHELHRLEISNVVSVHATSYRRGALVATVGSRVYAVLPDADASLPTVADHVVTVLARAGTRVQAGIGSAVPALGEVSTSRGEADRVLDAMARTPDRHVATISDLRAEILLDETLSLLEENPDLRDPAVGTLVAHDAEHGTELVTSLLAYLDALGDVRAAATGLHIHPNTLRHRLRRAKAIGGLRLDDPRERLVCHLQLLLATR</sequence>
<dbReference type="Proteomes" id="UP000305546">
    <property type="component" value="Unassembled WGS sequence"/>
</dbReference>
<evidence type="ECO:0000259" key="3">
    <source>
        <dbReference type="Pfam" id="PF17853"/>
    </source>
</evidence>
<dbReference type="OrthoDB" id="3190266at2"/>
<comment type="caution">
    <text evidence="4">The sequence shown here is derived from an EMBL/GenBank/DDBJ whole genome shotgun (WGS) entry which is preliminary data.</text>
</comment>
<dbReference type="InterPro" id="IPR042070">
    <property type="entry name" value="PucR_C-HTH_sf"/>
</dbReference>